<dbReference type="OrthoDB" id="1750606at2759"/>
<name>A0A9N7MNE6_STRHE</name>
<organism evidence="4 5">
    <name type="scientific">Striga hermonthica</name>
    <name type="common">Purple witchweed</name>
    <name type="synonym">Buchnera hermonthica</name>
    <dbReference type="NCBI Taxonomy" id="68872"/>
    <lineage>
        <taxon>Eukaryota</taxon>
        <taxon>Viridiplantae</taxon>
        <taxon>Streptophyta</taxon>
        <taxon>Embryophyta</taxon>
        <taxon>Tracheophyta</taxon>
        <taxon>Spermatophyta</taxon>
        <taxon>Magnoliopsida</taxon>
        <taxon>eudicotyledons</taxon>
        <taxon>Gunneridae</taxon>
        <taxon>Pentapetalae</taxon>
        <taxon>asterids</taxon>
        <taxon>lamiids</taxon>
        <taxon>Lamiales</taxon>
        <taxon>Orobanchaceae</taxon>
        <taxon>Buchnereae</taxon>
        <taxon>Striga</taxon>
    </lineage>
</organism>
<proteinExistence type="predicted"/>
<reference evidence="4" key="1">
    <citation type="submission" date="2019-12" db="EMBL/GenBank/DDBJ databases">
        <authorList>
            <person name="Scholes J."/>
        </authorList>
    </citation>
    <scope>NUCLEOTIDE SEQUENCE</scope>
</reference>
<dbReference type="InterPro" id="IPR025836">
    <property type="entry name" value="Zn_knuckle_CX2CX4HX4C"/>
</dbReference>
<dbReference type="PROSITE" id="PS50158">
    <property type="entry name" value="ZF_CCHC"/>
    <property type="match status" value="1"/>
</dbReference>
<evidence type="ECO:0000256" key="2">
    <source>
        <dbReference type="SAM" id="MobiDB-lite"/>
    </source>
</evidence>
<evidence type="ECO:0000259" key="3">
    <source>
        <dbReference type="PROSITE" id="PS50158"/>
    </source>
</evidence>
<dbReference type="Pfam" id="PF14111">
    <property type="entry name" value="DUF4283"/>
    <property type="match status" value="1"/>
</dbReference>
<dbReference type="PANTHER" id="PTHR31286:SF178">
    <property type="entry name" value="DUF4283 DOMAIN-CONTAINING PROTEIN"/>
    <property type="match status" value="1"/>
</dbReference>
<dbReference type="GO" id="GO:0003676">
    <property type="term" value="F:nucleic acid binding"/>
    <property type="evidence" value="ECO:0007669"/>
    <property type="project" value="InterPro"/>
</dbReference>
<dbReference type="GO" id="GO:0008270">
    <property type="term" value="F:zinc ion binding"/>
    <property type="evidence" value="ECO:0007669"/>
    <property type="project" value="UniProtKB-KW"/>
</dbReference>
<evidence type="ECO:0000313" key="5">
    <source>
        <dbReference type="Proteomes" id="UP001153555"/>
    </source>
</evidence>
<keyword evidence="5" id="KW-1185">Reference proteome</keyword>
<keyword evidence="1" id="KW-0863">Zinc-finger</keyword>
<dbReference type="InterPro" id="IPR040256">
    <property type="entry name" value="At4g02000-like"/>
</dbReference>
<gene>
    <name evidence="4" type="ORF">SHERM_01001</name>
</gene>
<keyword evidence="1" id="KW-0479">Metal-binding</keyword>
<accession>A0A9N7MNE6</accession>
<dbReference type="InterPro" id="IPR001878">
    <property type="entry name" value="Znf_CCHC"/>
</dbReference>
<feature type="non-terminal residue" evidence="4">
    <location>
        <position position="1"/>
    </location>
</feature>
<dbReference type="Proteomes" id="UP001153555">
    <property type="component" value="Unassembled WGS sequence"/>
</dbReference>
<feature type="domain" description="CCHC-type" evidence="3">
    <location>
        <begin position="215"/>
        <end position="228"/>
    </location>
</feature>
<evidence type="ECO:0000313" key="4">
    <source>
        <dbReference type="EMBL" id="CAA0810074.1"/>
    </source>
</evidence>
<comment type="caution">
    <text evidence="4">The sequence shown here is derived from an EMBL/GenBank/DDBJ whole genome shotgun (WGS) entry which is preliminary data.</text>
</comment>
<feature type="region of interest" description="Disordered" evidence="2">
    <location>
        <begin position="259"/>
        <end position="301"/>
    </location>
</feature>
<dbReference type="InterPro" id="IPR025558">
    <property type="entry name" value="DUF4283"/>
</dbReference>
<sequence length="388" mass="43403">WLVWGLLSMEEEVVDKLKKFALSEKEVKGTTLDEEDIVPGVQECKLSLIGKLFGEKWVNISGFQATLNRIWFTSSPYTIRNIGVNMFQFMFQNEEDKEKILQGRTWSFDGQYLLLKQWDPNHMGFSEEEERVKLWVHILNLPLHWLSAEVGLKIGKSIGRVWEAIVPNVGSNNGRVVKILVEQNLNEPILRGMNITLRQETHWVDFRYEGLLSFCFYCGRIGHGDKTCSAKKEDINSNMLKLGQFGDWLGSFGVSQGDSRGSIPSLGDKSGSEVKLSRTQANEPETNESEGKGHSVGTSSKSGTVGITDLVVKSLDIPQEVVSVAVAHSNPLSPIVVDNDMLIDSSNISSPNNVDCSDLVEIKIAEFKPSSEMPKTRKGFKRQPRAVK</sequence>
<dbReference type="EMBL" id="CACSLK010004670">
    <property type="protein sequence ID" value="CAA0810074.1"/>
    <property type="molecule type" value="Genomic_DNA"/>
</dbReference>
<evidence type="ECO:0000256" key="1">
    <source>
        <dbReference type="PROSITE-ProRule" id="PRU00047"/>
    </source>
</evidence>
<protein>
    <recommendedName>
        <fullName evidence="3">CCHC-type domain-containing protein</fullName>
    </recommendedName>
</protein>
<dbReference type="Pfam" id="PF14392">
    <property type="entry name" value="zf-CCHC_4"/>
    <property type="match status" value="1"/>
</dbReference>
<keyword evidence="1" id="KW-0862">Zinc</keyword>
<feature type="non-terminal residue" evidence="4">
    <location>
        <position position="388"/>
    </location>
</feature>
<dbReference type="PANTHER" id="PTHR31286">
    <property type="entry name" value="GLYCINE-RICH CELL WALL STRUCTURAL PROTEIN 1.8-LIKE"/>
    <property type="match status" value="1"/>
</dbReference>
<dbReference type="AlphaFoldDB" id="A0A9N7MNE6"/>